<feature type="domain" description="Calx-beta" evidence="4">
    <location>
        <begin position="170"/>
        <end position="282"/>
    </location>
</feature>
<dbReference type="GO" id="GO:0010855">
    <property type="term" value="F:adenylate cyclase inhibitor activity"/>
    <property type="evidence" value="ECO:0007669"/>
    <property type="project" value="TreeGrafter"/>
</dbReference>
<dbReference type="GO" id="GO:0005737">
    <property type="term" value="C:cytoplasm"/>
    <property type="evidence" value="ECO:0007669"/>
    <property type="project" value="TreeGrafter"/>
</dbReference>
<dbReference type="GO" id="GO:0016020">
    <property type="term" value="C:membrane"/>
    <property type="evidence" value="ECO:0007669"/>
    <property type="project" value="InterPro"/>
</dbReference>
<dbReference type="InterPro" id="IPR003644">
    <property type="entry name" value="Calx_beta"/>
</dbReference>
<evidence type="ECO:0000259" key="4">
    <source>
        <dbReference type="SMART" id="SM00237"/>
    </source>
</evidence>
<evidence type="ECO:0000313" key="5">
    <source>
        <dbReference type="EMBL" id="KAK2144319.1"/>
    </source>
</evidence>
<dbReference type="Pfam" id="PF13385">
    <property type="entry name" value="Laminin_G_3"/>
    <property type="match status" value="1"/>
</dbReference>
<dbReference type="PANTHER" id="PTHR46682">
    <property type="entry name" value="ADHESION G-PROTEIN COUPLED RECEPTOR V1"/>
    <property type="match status" value="1"/>
</dbReference>
<dbReference type="SMART" id="SM00237">
    <property type="entry name" value="Calx_beta"/>
    <property type="match status" value="4"/>
</dbReference>
<keyword evidence="6" id="KW-1185">Reference proteome</keyword>
<dbReference type="Pfam" id="PF03160">
    <property type="entry name" value="Calx-beta"/>
    <property type="match status" value="10"/>
</dbReference>
<dbReference type="InterPro" id="IPR026919">
    <property type="entry name" value="ADGRV1"/>
</dbReference>
<gene>
    <name evidence="5" type="ORF">LSH36_768g01003</name>
</gene>
<dbReference type="InterPro" id="IPR013320">
    <property type="entry name" value="ConA-like_dom_sf"/>
</dbReference>
<feature type="domain" description="Calx-beta" evidence="4">
    <location>
        <begin position="781"/>
        <end position="885"/>
    </location>
</feature>
<dbReference type="GO" id="GO:0004930">
    <property type="term" value="F:G protein-coupled receptor activity"/>
    <property type="evidence" value="ECO:0007669"/>
    <property type="project" value="InterPro"/>
</dbReference>
<protein>
    <recommendedName>
        <fullName evidence="4">Calx-beta domain-containing protein</fullName>
    </recommendedName>
</protein>
<feature type="domain" description="Calx-beta" evidence="4">
    <location>
        <begin position="899"/>
        <end position="998"/>
    </location>
</feature>
<dbReference type="SUPFAM" id="SSF49899">
    <property type="entry name" value="Concanavalin A-like lectins/glucanases"/>
    <property type="match status" value="1"/>
</dbReference>
<keyword evidence="3" id="KW-0106">Calcium</keyword>
<dbReference type="SUPFAM" id="SSF141072">
    <property type="entry name" value="CalX-like"/>
    <property type="match status" value="13"/>
</dbReference>
<dbReference type="Gene3D" id="2.60.40.2030">
    <property type="match status" value="12"/>
</dbReference>
<evidence type="ECO:0000256" key="1">
    <source>
        <dbReference type="ARBA" id="ARBA00022729"/>
    </source>
</evidence>
<evidence type="ECO:0000256" key="2">
    <source>
        <dbReference type="ARBA" id="ARBA00022737"/>
    </source>
</evidence>
<evidence type="ECO:0000313" key="6">
    <source>
        <dbReference type="Proteomes" id="UP001208570"/>
    </source>
</evidence>
<proteinExistence type="predicted"/>
<dbReference type="Gene3D" id="2.60.120.200">
    <property type="match status" value="1"/>
</dbReference>
<reference evidence="5" key="1">
    <citation type="journal article" date="2023" name="Mol. Biol. Evol.">
        <title>Third-Generation Sequencing Reveals the Adaptive Role of the Epigenome in Three Deep-Sea Polychaetes.</title>
        <authorList>
            <person name="Perez M."/>
            <person name="Aroh O."/>
            <person name="Sun Y."/>
            <person name="Lan Y."/>
            <person name="Juniper S.K."/>
            <person name="Young C.R."/>
            <person name="Angers B."/>
            <person name="Qian P.Y."/>
        </authorList>
    </citation>
    <scope>NUCLEOTIDE SEQUENCE</scope>
    <source>
        <strain evidence="5">P08H-3</strain>
    </source>
</reference>
<name>A0AAD9J0Y8_9ANNE</name>
<dbReference type="GO" id="GO:0071277">
    <property type="term" value="P:cellular response to calcium ion"/>
    <property type="evidence" value="ECO:0007669"/>
    <property type="project" value="TreeGrafter"/>
</dbReference>
<dbReference type="FunFam" id="2.60.40.2030:FF:000017">
    <property type="entry name" value="Adhesion G protein-coupled receptor V1"/>
    <property type="match status" value="1"/>
</dbReference>
<dbReference type="GO" id="GO:0001965">
    <property type="term" value="F:G-protein alpha-subunit binding"/>
    <property type="evidence" value="ECO:0007669"/>
    <property type="project" value="TreeGrafter"/>
</dbReference>
<dbReference type="Proteomes" id="UP001208570">
    <property type="component" value="Unassembled WGS sequence"/>
</dbReference>
<dbReference type="PANTHER" id="PTHR46682:SF1">
    <property type="entry name" value="ADHESION G-PROTEIN COUPLED RECEPTOR V1"/>
    <property type="match status" value="1"/>
</dbReference>
<accession>A0AAD9J0Y8</accession>
<sequence length="1792" mass="197204">MTETQYEAEEGQQIEIGLLRHGIAASSISVVIQIKEPHVQGGHDFIGTSQALIFPAGIDDLVKNVLFTVADDDIPEPDESFVIYLTVPNGDGEAGTPDRTVLTILANDDSFGIFGFVQVTPVRVKELDHDNELRLSIYRSRGTYGDVELHYEVMSSNLKNLDLGPVSNSTTFYSGENNKNIILTVYADQEEFRIEEADYDTSVSVVITRGLDDDGETIIGPISNLATVNYYLIPETASPGVDYVAYNNSVTFSPGITKTSFSIKILSDSIPEVSESFSIVLGSPSGDVVLVEPSTCTVMIGANDEPNGVLSLRTSPGQQFPRVIVNEDVDVNITGFTVQRSGGKFGRVSIDWVLMRNDSSPGDGGDVMPTVGSVVLGNGQSEQNIILYVVRDDVPEPVERYMLKLLSGSVQGGGRAEGVLQGELIIQDSDEAHGVVQFINEDVQQLITTSSPRKLMLSLVRSGGALGSLQVVYDVKYSYNGITVPDIFLATMPTSGVFPAGQHSLSLEVFIKNEAFLQIGATFTVTLLRISLSDGSDLQPYNTPQIGQLNEVHIEVSVETASGEVGFAEPHKRIVKEPEGTTSTTHVELELRRVGTNGDVNIIWSATGSGSNTGHVIRNDITPLEGTIMMTTGQTSAVLKLDILADDEPEPDEYVTVRIERVEPQDTQHIKSGSATIQLIIQENDNPGGVFHFAHQMALAYTVQRSGAALVSRQLQYKIEPRGEAEFYGDTNIITFPPGEVLKNITVLARGDGIPELTEVFQLKLYSFGNKTSIIDSPSNVNITILSNDQPYGYFEFAADNTTIYVEESRGADVRYAKIPVERMMGRFSVATVDWLLLNNSDPPDLQPSHGTLNFDLGVGRVTIDMEVIADDIPEGEEIFYVNLSNPTGDSTLGEFLVASVHILQNDDPIYFQEPGLFEVSEGGTYNVTVLRSGRLEQLVTVKYHTLDGSATEAGRDYVIINEQKMVFEPGEDRKTITFTILEDDVPEPDEVFYLELYDEEGDVAVFGPPAKIIIMSNDMANGIVHFTSYYHKSTIEGKPVEFKLTRDVGIYGQADVLCQIYNNDSGKMVEDGEDFASSVVMATFNNLDQSTSLWLTPLKDGIPEYDEVFQIVLFNVTGGRADDPGHLADYNLTAYLTVLENDSPFGLFTIGADSQEISVPEDVYEHRDDSDRVAHLSVERTKGLFTAVKVAWEIFSYQIAGAGSLPLFTDLLLVGQIPETVNELPLNGRQATGTKVLMFTGCQSCYVTVASHYHPSYTAIEDGFSLSAWIQPQANMDGYVIAKTSPDGATYYYAFRLSTRRQGEFVSLTIAFQYSSTASPVLTEEQEVNIDTADGKWHFVVLSVDDGLVYFYVDGAIRGVRNLENSRIQDGPGILLVGAAAPGQHYYKGMLQDVRIYSRKLEDNELTELYEMPSAEDLYPISGYLTFNEGQFSNNITIFVLDDHEEEANDVFTVKLISASGDADIEQDRAVATLTVLKSDNANGLFGFSAPCKPAVHESEGDTFLCPVIRTRGDSDTVKVSWQVINEDGQLAVDDFLNASGQIIFKPGERNQMLNVQPLDDDIPELDEVFDVQLVEALSADGLLGSTNTSGASVDPERWRTTITIPATDNPHGLLQFDVSGDSTRFWNVTWVEPLTESPEISIPEEVGTVSLPIIRAQGKLGTVSVEWRTIDGTARSSAKSPPDFVLRWTIPSLTKVDRIFFRKDGPYLLYLRWTSIADRYNKSEYSFSETIKFRLYYLDFRFSLRTSLAISAFRYHDICLEPINTRQDPGSADIHSDLDCSIRFPFMLTV</sequence>
<evidence type="ECO:0000256" key="3">
    <source>
        <dbReference type="ARBA" id="ARBA00022837"/>
    </source>
</evidence>
<dbReference type="InterPro" id="IPR038081">
    <property type="entry name" value="CalX-like_sf"/>
</dbReference>
<keyword evidence="2" id="KW-0677">Repeat</keyword>
<keyword evidence="1" id="KW-0732">Signal</keyword>
<organism evidence="5 6">
    <name type="scientific">Paralvinella palmiformis</name>
    <dbReference type="NCBI Taxonomy" id="53620"/>
    <lineage>
        <taxon>Eukaryota</taxon>
        <taxon>Metazoa</taxon>
        <taxon>Spiralia</taxon>
        <taxon>Lophotrochozoa</taxon>
        <taxon>Annelida</taxon>
        <taxon>Polychaeta</taxon>
        <taxon>Sedentaria</taxon>
        <taxon>Canalipalpata</taxon>
        <taxon>Terebellida</taxon>
        <taxon>Terebelliformia</taxon>
        <taxon>Alvinellidae</taxon>
        <taxon>Paralvinella</taxon>
    </lineage>
</organism>
<feature type="domain" description="Calx-beta" evidence="4">
    <location>
        <begin position="1473"/>
        <end position="1576"/>
    </location>
</feature>
<comment type="caution">
    <text evidence="5">The sequence shown here is derived from an EMBL/GenBank/DDBJ whole genome shotgun (WGS) entry which is preliminary data.</text>
</comment>
<dbReference type="EMBL" id="JAODUP010000768">
    <property type="protein sequence ID" value="KAK2144319.1"/>
    <property type="molecule type" value="Genomic_DNA"/>
</dbReference>